<evidence type="ECO:0000313" key="3">
    <source>
        <dbReference type="Proteomes" id="UP000001194"/>
    </source>
</evidence>
<dbReference type="HOGENOM" id="CLU_1165991_0_0_1"/>
<feature type="compositionally biased region" description="Acidic residues" evidence="1">
    <location>
        <begin position="177"/>
        <end position="188"/>
    </location>
</feature>
<reference evidence="2 3" key="1">
    <citation type="journal article" date="2008" name="Nature">
        <title>The genome of Laccaria bicolor provides insights into mycorrhizal symbiosis.</title>
        <authorList>
            <person name="Martin F."/>
            <person name="Aerts A."/>
            <person name="Ahren D."/>
            <person name="Brun A."/>
            <person name="Danchin E.G.J."/>
            <person name="Duchaussoy F."/>
            <person name="Gibon J."/>
            <person name="Kohler A."/>
            <person name="Lindquist E."/>
            <person name="Pereda V."/>
            <person name="Salamov A."/>
            <person name="Shapiro H.J."/>
            <person name="Wuyts J."/>
            <person name="Blaudez D."/>
            <person name="Buee M."/>
            <person name="Brokstein P."/>
            <person name="Canbaeck B."/>
            <person name="Cohen D."/>
            <person name="Courty P.E."/>
            <person name="Coutinho P.M."/>
            <person name="Delaruelle C."/>
            <person name="Detter J.C."/>
            <person name="Deveau A."/>
            <person name="DiFazio S."/>
            <person name="Duplessis S."/>
            <person name="Fraissinet-Tachet L."/>
            <person name="Lucic E."/>
            <person name="Frey-Klett P."/>
            <person name="Fourrey C."/>
            <person name="Feussner I."/>
            <person name="Gay G."/>
            <person name="Grimwood J."/>
            <person name="Hoegger P.J."/>
            <person name="Jain P."/>
            <person name="Kilaru S."/>
            <person name="Labbe J."/>
            <person name="Lin Y.C."/>
            <person name="Legue V."/>
            <person name="Le Tacon F."/>
            <person name="Marmeisse R."/>
            <person name="Melayah D."/>
            <person name="Montanini B."/>
            <person name="Muratet M."/>
            <person name="Nehls U."/>
            <person name="Niculita-Hirzel H."/>
            <person name="Oudot-Le Secq M.P."/>
            <person name="Peter M."/>
            <person name="Quesneville H."/>
            <person name="Rajashekar B."/>
            <person name="Reich M."/>
            <person name="Rouhier N."/>
            <person name="Schmutz J."/>
            <person name="Yin T."/>
            <person name="Chalot M."/>
            <person name="Henrissat B."/>
            <person name="Kuees U."/>
            <person name="Lucas S."/>
            <person name="Van de Peer Y."/>
            <person name="Podila G.K."/>
            <person name="Polle A."/>
            <person name="Pukkila P.J."/>
            <person name="Richardson P.M."/>
            <person name="Rouze P."/>
            <person name="Sanders I.R."/>
            <person name="Stajich J.E."/>
            <person name="Tunlid A."/>
            <person name="Tuskan G."/>
            <person name="Grigoriev I.V."/>
        </authorList>
    </citation>
    <scope>NUCLEOTIDE SEQUENCE [LARGE SCALE GENOMIC DNA]</scope>
    <source>
        <strain evidence="3">S238N-H82 / ATCC MYA-4686</strain>
    </source>
</reference>
<dbReference type="GeneID" id="6070872"/>
<dbReference type="InParanoid" id="B0CUV9"/>
<dbReference type="RefSeq" id="XP_001874724.1">
    <property type="nucleotide sequence ID" value="XM_001874689.1"/>
</dbReference>
<keyword evidence="3" id="KW-1185">Reference proteome</keyword>
<dbReference type="OrthoDB" id="3051265at2759"/>
<name>B0CUV9_LACBS</name>
<dbReference type="Proteomes" id="UP000001194">
    <property type="component" value="Unassembled WGS sequence"/>
</dbReference>
<feature type="compositionally biased region" description="Basic and acidic residues" evidence="1">
    <location>
        <begin position="26"/>
        <end position="55"/>
    </location>
</feature>
<sequence>MSMSRSASFEIVPPSRTKGLADVMDEVFKKNNNAHDDDDRTDDRSHERDVEHEIEQPEGFTVSHLEQHIRTASHSRKLTSAVYPPNPCERCVRTNKTCKGVAGARCEYCKRLKQKCSNSTGPARGKHAAAARLKAAAATIPDKGASHNSVAESSTASKARPKRKLSLKPSAYQNGDYDSDEGELDDDGHEPPAKLNKKRRTAISGAINRANIMKYVGELEATISKLQASTAKEVDKAQALIRAISAEMRDTEDE</sequence>
<protein>
    <submittedName>
        <fullName evidence="2">Predicted protein</fullName>
    </submittedName>
</protein>
<evidence type="ECO:0000313" key="2">
    <source>
        <dbReference type="EMBL" id="EDR14165.1"/>
    </source>
</evidence>
<feature type="region of interest" description="Disordered" evidence="1">
    <location>
        <begin position="26"/>
        <end position="61"/>
    </location>
</feature>
<dbReference type="EMBL" id="DS547092">
    <property type="protein sequence ID" value="EDR14165.1"/>
    <property type="molecule type" value="Genomic_DNA"/>
</dbReference>
<organism evidence="3">
    <name type="scientific">Laccaria bicolor (strain S238N-H82 / ATCC MYA-4686)</name>
    <name type="common">Bicoloured deceiver</name>
    <name type="synonym">Laccaria laccata var. bicolor</name>
    <dbReference type="NCBI Taxonomy" id="486041"/>
    <lineage>
        <taxon>Eukaryota</taxon>
        <taxon>Fungi</taxon>
        <taxon>Dikarya</taxon>
        <taxon>Basidiomycota</taxon>
        <taxon>Agaricomycotina</taxon>
        <taxon>Agaricomycetes</taxon>
        <taxon>Agaricomycetidae</taxon>
        <taxon>Agaricales</taxon>
        <taxon>Agaricineae</taxon>
        <taxon>Hydnangiaceae</taxon>
        <taxon>Laccaria</taxon>
    </lineage>
</organism>
<feature type="compositionally biased region" description="Polar residues" evidence="1">
    <location>
        <begin position="146"/>
        <end position="157"/>
    </location>
</feature>
<dbReference type="AlphaFoldDB" id="B0CUV9"/>
<gene>
    <name evidence="2" type="ORF">LACBIDRAFT_305717</name>
</gene>
<feature type="region of interest" description="Disordered" evidence="1">
    <location>
        <begin position="139"/>
        <end position="198"/>
    </location>
</feature>
<accession>B0CUV9</accession>
<proteinExistence type="predicted"/>
<evidence type="ECO:0000256" key="1">
    <source>
        <dbReference type="SAM" id="MobiDB-lite"/>
    </source>
</evidence>
<dbReference type="KEGG" id="lbc:LACBIDRAFT_305717"/>